<keyword evidence="4" id="KW-0812">Transmembrane</keyword>
<comment type="similarity">
    <text evidence="17">Belongs to the calsyntenin family.</text>
</comment>
<dbReference type="GO" id="GO:0005509">
    <property type="term" value="F:calcium ion binding"/>
    <property type="evidence" value="ECO:0007669"/>
    <property type="project" value="UniProtKB-UniRule"/>
</dbReference>
<dbReference type="AlphaFoldDB" id="A0A673KUU9"/>
<evidence type="ECO:0000256" key="12">
    <source>
        <dbReference type="ARBA" id="ARBA00023034"/>
    </source>
</evidence>
<evidence type="ECO:0000256" key="9">
    <source>
        <dbReference type="ARBA" id="ARBA00022889"/>
    </source>
</evidence>
<dbReference type="FunFam" id="2.60.40.60:FF:000025">
    <property type="entry name" value="Calsyntenin 1"/>
    <property type="match status" value="1"/>
</dbReference>
<dbReference type="Proteomes" id="UP000472270">
    <property type="component" value="Unassembled WGS sequence"/>
</dbReference>
<evidence type="ECO:0000256" key="15">
    <source>
        <dbReference type="ARBA" id="ARBA00023257"/>
    </source>
</evidence>
<keyword evidence="8 18" id="KW-0106">Calcium</keyword>
<evidence type="ECO:0000256" key="10">
    <source>
        <dbReference type="ARBA" id="ARBA00022989"/>
    </source>
</evidence>
<evidence type="ECO:0000256" key="18">
    <source>
        <dbReference type="PROSITE-ProRule" id="PRU00043"/>
    </source>
</evidence>
<dbReference type="GO" id="GO:0005789">
    <property type="term" value="C:endoplasmic reticulum membrane"/>
    <property type="evidence" value="ECO:0007669"/>
    <property type="project" value="UniProtKB-SubCell"/>
</dbReference>
<evidence type="ECO:0000313" key="21">
    <source>
        <dbReference type="Proteomes" id="UP000472270"/>
    </source>
</evidence>
<dbReference type="FunFam" id="2.60.40.60:FF:000062">
    <property type="entry name" value="Calsyntenin 3"/>
    <property type="match status" value="1"/>
</dbReference>
<comment type="subcellular location">
    <subcellularLocation>
        <location evidence="1">Endoplasmic reticulum membrane</location>
        <topology evidence="1">Single-pass type I membrane protein</topology>
    </subcellularLocation>
    <subcellularLocation>
        <location evidence="2">Golgi apparatus membrane</location>
        <topology evidence="2">Single-pass type I membrane protein</topology>
    </subcellularLocation>
    <subcellularLocation>
        <location evidence="16">Postsynaptic cell membrane</location>
        <topology evidence="16">Single-pass type I membrane protein</topology>
    </subcellularLocation>
</comment>
<dbReference type="GO" id="GO:0045211">
    <property type="term" value="C:postsynaptic membrane"/>
    <property type="evidence" value="ECO:0007669"/>
    <property type="project" value="UniProtKB-SubCell"/>
</dbReference>
<dbReference type="GO" id="GO:0000139">
    <property type="term" value="C:Golgi membrane"/>
    <property type="evidence" value="ECO:0007669"/>
    <property type="project" value="UniProtKB-SubCell"/>
</dbReference>
<dbReference type="Gene3D" id="2.60.40.60">
    <property type="entry name" value="Cadherins"/>
    <property type="match status" value="1"/>
</dbReference>
<evidence type="ECO:0000256" key="4">
    <source>
        <dbReference type="ARBA" id="ARBA00022692"/>
    </source>
</evidence>
<feature type="domain" description="Cadherin" evidence="19">
    <location>
        <begin position="29"/>
        <end position="152"/>
    </location>
</feature>
<dbReference type="SUPFAM" id="SSF49313">
    <property type="entry name" value="Cadherin-like"/>
    <property type="match status" value="2"/>
</dbReference>
<protein>
    <recommendedName>
        <fullName evidence="19">Cadherin domain-containing protein</fullName>
    </recommendedName>
</protein>
<evidence type="ECO:0000256" key="14">
    <source>
        <dbReference type="ARBA" id="ARBA00023180"/>
    </source>
</evidence>
<keyword evidence="6" id="KW-0677">Repeat</keyword>
<keyword evidence="3" id="KW-1003">Cell membrane</keyword>
<dbReference type="GO" id="GO:0050806">
    <property type="term" value="P:positive regulation of synaptic transmission"/>
    <property type="evidence" value="ECO:0007669"/>
    <property type="project" value="TreeGrafter"/>
</dbReference>
<evidence type="ECO:0000313" key="20">
    <source>
        <dbReference type="Ensembl" id="ENSSRHP00000068418.1"/>
    </source>
</evidence>
<evidence type="ECO:0000256" key="7">
    <source>
        <dbReference type="ARBA" id="ARBA00022824"/>
    </source>
</evidence>
<keyword evidence="5" id="KW-0732">Signal</keyword>
<keyword evidence="21" id="KW-1185">Reference proteome</keyword>
<evidence type="ECO:0000256" key="1">
    <source>
        <dbReference type="ARBA" id="ARBA00004115"/>
    </source>
</evidence>
<dbReference type="CDD" id="cd11304">
    <property type="entry name" value="Cadherin_repeat"/>
    <property type="match status" value="2"/>
</dbReference>
<keyword evidence="9" id="KW-0130">Cell adhesion</keyword>
<keyword evidence="11" id="KW-0770">Synapse</keyword>
<accession>A0A673KUU9</accession>
<evidence type="ECO:0000256" key="16">
    <source>
        <dbReference type="ARBA" id="ARBA00035006"/>
    </source>
</evidence>
<evidence type="ECO:0000256" key="8">
    <source>
        <dbReference type="ARBA" id="ARBA00022837"/>
    </source>
</evidence>
<evidence type="ECO:0000256" key="2">
    <source>
        <dbReference type="ARBA" id="ARBA00004614"/>
    </source>
</evidence>
<dbReference type="PANTHER" id="PTHR14139">
    <property type="entry name" value="CALSYNTENIN"/>
    <property type="match status" value="1"/>
</dbReference>
<reference evidence="20" key="2">
    <citation type="submission" date="2025-09" db="UniProtKB">
        <authorList>
            <consortium name="Ensembl"/>
        </authorList>
    </citation>
    <scope>IDENTIFICATION</scope>
</reference>
<name>A0A673KUU9_9TELE</name>
<keyword evidence="15" id="KW-0628">Postsynaptic cell membrane</keyword>
<dbReference type="SMART" id="SM00112">
    <property type="entry name" value="CA"/>
    <property type="match status" value="2"/>
</dbReference>
<dbReference type="PRINTS" id="PR00205">
    <property type="entry name" value="CADHERIN"/>
</dbReference>
<dbReference type="PROSITE" id="PS50268">
    <property type="entry name" value="CADHERIN_2"/>
    <property type="match status" value="2"/>
</dbReference>
<dbReference type="GO" id="GO:0051965">
    <property type="term" value="P:positive regulation of synapse assembly"/>
    <property type="evidence" value="ECO:0007669"/>
    <property type="project" value="TreeGrafter"/>
</dbReference>
<evidence type="ECO:0000256" key="5">
    <source>
        <dbReference type="ARBA" id="ARBA00022729"/>
    </source>
</evidence>
<dbReference type="InterPro" id="IPR002126">
    <property type="entry name" value="Cadherin-like_dom"/>
</dbReference>
<keyword evidence="7" id="KW-0256">Endoplasmic reticulum</keyword>
<feature type="domain" description="Cadherin" evidence="19">
    <location>
        <begin position="153"/>
        <end position="253"/>
    </location>
</feature>
<evidence type="ECO:0000256" key="6">
    <source>
        <dbReference type="ARBA" id="ARBA00022737"/>
    </source>
</evidence>
<reference evidence="20" key="1">
    <citation type="submission" date="2025-08" db="UniProtKB">
        <authorList>
            <consortium name="Ensembl"/>
        </authorList>
    </citation>
    <scope>IDENTIFICATION</scope>
</reference>
<dbReference type="GO" id="GO:0009986">
    <property type="term" value="C:cell surface"/>
    <property type="evidence" value="ECO:0007669"/>
    <property type="project" value="TreeGrafter"/>
</dbReference>
<evidence type="ECO:0000256" key="11">
    <source>
        <dbReference type="ARBA" id="ARBA00023018"/>
    </source>
</evidence>
<dbReference type="InterPro" id="IPR015919">
    <property type="entry name" value="Cadherin-like_sf"/>
</dbReference>
<keyword evidence="10" id="KW-1133">Transmembrane helix</keyword>
<dbReference type="GO" id="GO:0007156">
    <property type="term" value="P:homophilic cell adhesion via plasma membrane adhesion molecules"/>
    <property type="evidence" value="ECO:0007669"/>
    <property type="project" value="InterPro"/>
</dbReference>
<keyword evidence="13" id="KW-0472">Membrane</keyword>
<organism evidence="20 21">
    <name type="scientific">Sinocyclocheilus rhinocerous</name>
    <dbReference type="NCBI Taxonomy" id="307959"/>
    <lineage>
        <taxon>Eukaryota</taxon>
        <taxon>Metazoa</taxon>
        <taxon>Chordata</taxon>
        <taxon>Craniata</taxon>
        <taxon>Vertebrata</taxon>
        <taxon>Euteleostomi</taxon>
        <taxon>Actinopterygii</taxon>
        <taxon>Neopterygii</taxon>
        <taxon>Teleostei</taxon>
        <taxon>Ostariophysi</taxon>
        <taxon>Cypriniformes</taxon>
        <taxon>Cyprinidae</taxon>
        <taxon>Cyprininae</taxon>
        <taxon>Sinocyclocheilus</taxon>
    </lineage>
</organism>
<dbReference type="PANTHER" id="PTHR14139:SF3">
    <property type="entry name" value="CALSYNTENIN-2"/>
    <property type="match status" value="1"/>
</dbReference>
<proteinExistence type="inferred from homology"/>
<keyword evidence="12" id="KW-0333">Golgi apparatus</keyword>
<sequence length="291" mass="32421">ALTEQYSENHASVNITEGAILLNKHKPWIESSYHGVITENTDVVLLDPPLVALDKDAPVPYAGKKARNERFIGEICGFHVPGLSAPFEAVVLNRTSGEGRLRARGPIDCERQREFTFIIQARDCGTGPEGHGEKRSHKSVCNCTNCRDSPVFGQLEYQGSVTEGKVYDSILQVQASDQDCSPQYSQICNYQITSQDTAFAIDRNGNIRNTESLSFDKESHYKIHVTAFDCGQKRAAQDAVVHIHVKPICKPGWQGWSKLIDYEPGTGSKLLFPKMHLETCVGLHESCERDW</sequence>
<keyword evidence="14" id="KW-0325">Glycoprotein</keyword>
<dbReference type="Pfam" id="PF00028">
    <property type="entry name" value="Cadherin"/>
    <property type="match status" value="1"/>
</dbReference>
<evidence type="ECO:0000256" key="17">
    <source>
        <dbReference type="ARBA" id="ARBA00035015"/>
    </source>
</evidence>
<evidence type="ECO:0000256" key="13">
    <source>
        <dbReference type="ARBA" id="ARBA00023136"/>
    </source>
</evidence>
<dbReference type="Ensembl" id="ENSSRHT00000070285.1">
    <property type="protein sequence ID" value="ENSSRHP00000068418.1"/>
    <property type="gene ID" value="ENSSRHG00000034023.1"/>
</dbReference>
<evidence type="ECO:0000259" key="19">
    <source>
        <dbReference type="PROSITE" id="PS50268"/>
    </source>
</evidence>
<evidence type="ECO:0000256" key="3">
    <source>
        <dbReference type="ARBA" id="ARBA00022475"/>
    </source>
</evidence>